<dbReference type="OrthoDB" id="8981767at2"/>
<dbReference type="STRING" id="619805.SAMN05660477_02290"/>
<proteinExistence type="predicted"/>
<dbReference type="EMBL" id="FUYZ01000008">
    <property type="protein sequence ID" value="SKB99777.1"/>
    <property type="molecule type" value="Genomic_DNA"/>
</dbReference>
<evidence type="ECO:0000313" key="5">
    <source>
        <dbReference type="Proteomes" id="UP000191112"/>
    </source>
</evidence>
<dbReference type="NCBIfam" id="TIGR04183">
    <property type="entry name" value="Por_Secre_tail"/>
    <property type="match status" value="1"/>
</dbReference>
<dbReference type="SUPFAM" id="SSF50952">
    <property type="entry name" value="Soluble quinoprotein glucose dehydrogenase"/>
    <property type="match status" value="1"/>
</dbReference>
<feature type="domain" description="Secretion system C-terminal sorting" evidence="3">
    <location>
        <begin position="529"/>
        <end position="591"/>
    </location>
</feature>
<feature type="signal peptide" evidence="2">
    <location>
        <begin position="1"/>
        <end position="25"/>
    </location>
</feature>
<dbReference type="InterPro" id="IPR026444">
    <property type="entry name" value="Secre_tail"/>
</dbReference>
<dbReference type="InterPro" id="IPR011041">
    <property type="entry name" value="Quinoprot_gluc/sorb_DH_b-prop"/>
</dbReference>
<accession>A0A1T5FUL1</accession>
<sequence>MKYLYLRNVKLSVLSFALLGGIVNAQVFEIPKGDTGPVTYASKVNNDGLVLLKTNKANYTWTEQQGLKMIDSLSNNSLLSGNPSLSANGSVYALAATNPQTNQVEAATYNPVTKQYNFIGAMGAAVDGNTTAPYAISTDGTAIVGGGWINNMNMNAFKWTAATGLVNLGSSIAERNTRANGISADGSTVVGWQESEFGSWDAVYWKNGQQHYITDQQGAKVWEALDISANGKWIIGGAYNNNAWKWSEETGLVVIPHPNAQDGYNGFANAINHDGSVIVGNQQATINVGLPNEGFIWTEASGRVPLNTYVDNLGLDRKGMNLLFPTGISDDGKLIIGNAYNAQHEYVPFMVKLPTSLSCAEQKVTASNFGGSANFGPTKSAFDIPVGAQGFTAYGVNINVYETDATATPTFTVKLYDNAGNNVPGSELKSLTASIKGKTLVGNAEGHDVYNFVLGFDTPMALDANKTYWMSVDSNTGGWQITGPSNIGAGMAISPAPGMWITIPQELIYGIECSILATSDVKTERLTFYPNPVKDVVNFNTKKEIKQVVVYNVAGQIVSSKSQIKDAKLNMSQLAPGTYLLKVELADGQSQTLKVIKN</sequence>
<gene>
    <name evidence="4" type="ORF">SAMN05660477_02290</name>
</gene>
<protein>
    <submittedName>
        <fullName evidence="4">Por secretion system C-terminal sorting domain-containing protein</fullName>
    </submittedName>
</protein>
<name>A0A1T5FUL1_9FLAO</name>
<evidence type="ECO:0000259" key="3">
    <source>
        <dbReference type="Pfam" id="PF18962"/>
    </source>
</evidence>
<organism evidence="4 5">
    <name type="scientific">Soonwooa buanensis</name>
    <dbReference type="NCBI Taxonomy" id="619805"/>
    <lineage>
        <taxon>Bacteria</taxon>
        <taxon>Pseudomonadati</taxon>
        <taxon>Bacteroidota</taxon>
        <taxon>Flavobacteriia</taxon>
        <taxon>Flavobacteriales</taxon>
        <taxon>Weeksellaceae</taxon>
        <taxon>Chryseobacterium group</taxon>
        <taxon>Soonwooa</taxon>
    </lineage>
</organism>
<evidence type="ECO:0000256" key="2">
    <source>
        <dbReference type="SAM" id="SignalP"/>
    </source>
</evidence>
<keyword evidence="1 2" id="KW-0732">Signal</keyword>
<dbReference type="Pfam" id="PF18962">
    <property type="entry name" value="Por_Secre_tail"/>
    <property type="match status" value="1"/>
</dbReference>
<evidence type="ECO:0000313" key="4">
    <source>
        <dbReference type="EMBL" id="SKB99777.1"/>
    </source>
</evidence>
<feature type="chain" id="PRO_5012075125" evidence="2">
    <location>
        <begin position="26"/>
        <end position="598"/>
    </location>
</feature>
<dbReference type="AlphaFoldDB" id="A0A1T5FUL1"/>
<reference evidence="4 5" key="1">
    <citation type="submission" date="2017-02" db="EMBL/GenBank/DDBJ databases">
        <authorList>
            <person name="Peterson S.W."/>
        </authorList>
    </citation>
    <scope>NUCLEOTIDE SEQUENCE [LARGE SCALE GENOMIC DNA]</scope>
    <source>
        <strain evidence="4 5">DSM 22323</strain>
    </source>
</reference>
<evidence type="ECO:0000256" key="1">
    <source>
        <dbReference type="ARBA" id="ARBA00022729"/>
    </source>
</evidence>
<keyword evidence="5" id="KW-1185">Reference proteome</keyword>
<dbReference type="NCBIfam" id="NF041539">
    <property type="entry name" value="choice_anch_R"/>
    <property type="match status" value="1"/>
</dbReference>
<dbReference type="Proteomes" id="UP000191112">
    <property type="component" value="Unassembled WGS sequence"/>
</dbReference>
<dbReference type="RefSeq" id="WP_079667497.1">
    <property type="nucleotide sequence ID" value="NZ_FUYZ01000008.1"/>
</dbReference>